<keyword evidence="10 12" id="KW-0486">Methionine biosynthesis</keyword>
<gene>
    <name evidence="14" type="ORF">QBZ16_000449</name>
</gene>
<dbReference type="GO" id="GO:0005506">
    <property type="term" value="F:iron ion binding"/>
    <property type="evidence" value="ECO:0007669"/>
    <property type="project" value="UniProtKB-UniRule"/>
</dbReference>
<dbReference type="CDD" id="cd02232">
    <property type="entry name" value="cupin_ARD"/>
    <property type="match status" value="1"/>
</dbReference>
<evidence type="ECO:0000256" key="13">
    <source>
        <dbReference type="SAM" id="MobiDB-lite"/>
    </source>
</evidence>
<organism evidence="14 15">
    <name type="scientific">Prototheca wickerhamii</name>
    <dbReference type="NCBI Taxonomy" id="3111"/>
    <lineage>
        <taxon>Eukaryota</taxon>
        <taxon>Viridiplantae</taxon>
        <taxon>Chlorophyta</taxon>
        <taxon>core chlorophytes</taxon>
        <taxon>Trebouxiophyceae</taxon>
        <taxon>Chlorellales</taxon>
        <taxon>Chlorellaceae</taxon>
        <taxon>Prototheca</taxon>
    </lineage>
</organism>
<dbReference type="GO" id="GO:0005634">
    <property type="term" value="C:nucleus"/>
    <property type="evidence" value="ECO:0007669"/>
    <property type="project" value="UniProtKB-SubCell"/>
</dbReference>
<reference evidence="14" key="1">
    <citation type="submission" date="2021-01" db="EMBL/GenBank/DDBJ databases">
        <authorList>
            <person name="Eckstrom K.M.E."/>
        </authorList>
    </citation>
    <scope>NUCLEOTIDE SEQUENCE</scope>
    <source>
        <strain evidence="14">UVCC 0001</strain>
    </source>
</reference>
<keyword evidence="8 12" id="KW-0560">Oxidoreductase</keyword>
<evidence type="ECO:0000256" key="2">
    <source>
        <dbReference type="ARBA" id="ARBA00004413"/>
    </source>
</evidence>
<evidence type="ECO:0000313" key="14">
    <source>
        <dbReference type="EMBL" id="KAK2080595.1"/>
    </source>
</evidence>
<comment type="similarity">
    <text evidence="12">Belongs to the acireductone dioxygenase (ARD) family.</text>
</comment>
<sequence length="196" mass="22704">MAEDQALAQPDELREVRLDAYYMDDSEEDQRLPHKKSPNEAASPEALRALGVLSWRIDPDTPEGEARLAAIKRVRGYNYEDLVTISPTALPGYEQKIRTFYEEHIHSDEEIRYVVEGSGYFDVRDLEDRWIRIAVAKGDMLVLPEGIYHRFTLDTENYIKALRLFIGEPVWTPFNRPQEDHPSRAKYIQSFPVAAH</sequence>
<evidence type="ECO:0000256" key="7">
    <source>
        <dbReference type="ARBA" id="ARBA00022964"/>
    </source>
</evidence>
<dbReference type="EC" id="1.13.11.53" evidence="12"/>
<keyword evidence="7 12" id="KW-0223">Dioxygenase</keyword>
<evidence type="ECO:0000256" key="3">
    <source>
        <dbReference type="ARBA" id="ARBA00022490"/>
    </source>
</evidence>
<feature type="binding site" evidence="12">
    <location>
        <position position="149"/>
    </location>
    <ligand>
        <name>Ni(2+)</name>
        <dbReference type="ChEBI" id="CHEBI:49786"/>
        <note>for nickel-dependent acireductone dioxygenase activity</note>
    </ligand>
</feature>
<evidence type="ECO:0000256" key="5">
    <source>
        <dbReference type="ARBA" id="ARBA00022605"/>
    </source>
</evidence>
<keyword evidence="4 12" id="KW-0533">Nickel</keyword>
<feature type="binding site" evidence="12">
    <location>
        <position position="104"/>
    </location>
    <ligand>
        <name>Fe(2+)</name>
        <dbReference type="ChEBI" id="CHEBI:29033"/>
        <note>for iron-dependent acireductone dioxygenase activity</note>
    </ligand>
</feature>
<evidence type="ECO:0000256" key="10">
    <source>
        <dbReference type="ARBA" id="ARBA00023167"/>
    </source>
</evidence>
<keyword evidence="6 12" id="KW-0479">Metal-binding</keyword>
<dbReference type="InterPro" id="IPR014710">
    <property type="entry name" value="RmlC-like_jellyroll"/>
</dbReference>
<keyword evidence="3 12" id="KW-0963">Cytoplasm</keyword>
<comment type="catalytic activity">
    <reaction evidence="1 12">
        <text>1,2-dihydroxy-5-(methylsulfanyl)pent-1-en-3-one + O2 = 4-methylsulfanyl-2-oxobutanoate + formate + 2 H(+)</text>
        <dbReference type="Rhea" id="RHEA:24504"/>
        <dbReference type="ChEBI" id="CHEBI:15378"/>
        <dbReference type="ChEBI" id="CHEBI:15379"/>
        <dbReference type="ChEBI" id="CHEBI:15740"/>
        <dbReference type="ChEBI" id="CHEBI:16723"/>
        <dbReference type="ChEBI" id="CHEBI:49252"/>
        <dbReference type="EC" id="1.13.11.54"/>
    </reaction>
</comment>
<feature type="binding site" evidence="12">
    <location>
        <position position="106"/>
    </location>
    <ligand>
        <name>Ni(2+)</name>
        <dbReference type="ChEBI" id="CHEBI:49786"/>
        <note>for nickel-dependent acireductone dioxygenase activity</note>
    </ligand>
</feature>
<comment type="cofactor">
    <cofactor evidence="12">
        <name>Fe(2+)</name>
        <dbReference type="ChEBI" id="CHEBI:29033"/>
    </cofactor>
    <cofactor evidence="12">
        <name>Ni(2+)</name>
        <dbReference type="ChEBI" id="CHEBI:49786"/>
    </cofactor>
    <text evidence="12">Binds either 1 Fe or Ni cation per monomer. Iron-binding promotes an acireductone dioxygenase reaction producing 2-keto-4-methylthiobutyrate, while nickel-binding promotes an acireductone dioxygenase reaction producing 3-(methylsulfanyl)propanoate.</text>
</comment>
<evidence type="ECO:0000256" key="8">
    <source>
        <dbReference type="ARBA" id="ARBA00023002"/>
    </source>
</evidence>
<comment type="function">
    <text evidence="12">Catalyzes 2 different reactions between oxygen and the acireductone 1,2-dihydroxy-3-keto-5-methylthiopentene (DHK-MTPene) depending upon the metal bound in the active site. Fe-containing acireductone dioxygenase (Fe-ARD) produces formate and 2-keto-4-methylthiobutyrate (KMTB), the alpha-ketoacid precursor of methionine in the methionine recycle pathway. Ni-containing acireductone dioxygenase (Ni-ARD) produces methylthiopropionate, carbon monoxide and formate, and does not lie on the methionine recycle pathway.</text>
</comment>
<comment type="caution">
    <text evidence="14">The sequence shown here is derived from an EMBL/GenBank/DDBJ whole genome shotgun (WGS) entry which is preliminary data.</text>
</comment>
<feature type="binding site" evidence="12">
    <location>
        <position position="104"/>
    </location>
    <ligand>
        <name>Ni(2+)</name>
        <dbReference type="ChEBI" id="CHEBI:49786"/>
        <note>for nickel-dependent acireductone dioxygenase activity</note>
    </ligand>
</feature>
<evidence type="ECO:0000256" key="6">
    <source>
        <dbReference type="ARBA" id="ARBA00022723"/>
    </source>
</evidence>
<dbReference type="GO" id="GO:0010308">
    <property type="term" value="F:acireductone dioxygenase (Ni2+-requiring) activity"/>
    <property type="evidence" value="ECO:0007669"/>
    <property type="project" value="UniProtKB-UniRule"/>
</dbReference>
<dbReference type="PANTHER" id="PTHR23418">
    <property type="entry name" value="ACIREDUCTONE DIOXYGENASE"/>
    <property type="match status" value="1"/>
</dbReference>
<dbReference type="InterPro" id="IPR004313">
    <property type="entry name" value="ARD"/>
</dbReference>
<dbReference type="HAMAP" id="MF_03154">
    <property type="entry name" value="Salvage_MtnD_euk"/>
    <property type="match status" value="1"/>
</dbReference>
<name>A0AAD9MM33_PROWI</name>
<comment type="catalytic activity">
    <reaction evidence="12">
        <text>1,2-dihydroxy-5-(methylsulfanyl)pent-1-en-3-one + O2 = 3-(methylsulfanyl)propanoate + CO + formate + 2 H(+)</text>
        <dbReference type="Rhea" id="RHEA:14161"/>
        <dbReference type="ChEBI" id="CHEBI:15378"/>
        <dbReference type="ChEBI" id="CHEBI:15379"/>
        <dbReference type="ChEBI" id="CHEBI:15740"/>
        <dbReference type="ChEBI" id="CHEBI:17245"/>
        <dbReference type="ChEBI" id="CHEBI:49016"/>
        <dbReference type="ChEBI" id="CHEBI:49252"/>
        <dbReference type="EC" id="1.13.11.53"/>
    </reaction>
</comment>
<feature type="binding site" evidence="12">
    <location>
        <position position="149"/>
    </location>
    <ligand>
        <name>Fe(2+)</name>
        <dbReference type="ChEBI" id="CHEBI:29033"/>
        <note>for iron-dependent acireductone dioxygenase activity</note>
    </ligand>
</feature>
<evidence type="ECO:0000256" key="1">
    <source>
        <dbReference type="ARBA" id="ARBA00000428"/>
    </source>
</evidence>
<dbReference type="GO" id="GO:0016151">
    <property type="term" value="F:nickel cation binding"/>
    <property type="evidence" value="ECO:0007669"/>
    <property type="project" value="UniProtKB-UniRule"/>
</dbReference>
<dbReference type="EC" id="1.13.11.54" evidence="12"/>
<feature type="region of interest" description="Disordered" evidence="13">
    <location>
        <begin position="24"/>
        <end position="43"/>
    </location>
</feature>
<evidence type="ECO:0000256" key="12">
    <source>
        <dbReference type="HAMAP-Rule" id="MF_03154"/>
    </source>
</evidence>
<evidence type="ECO:0000313" key="15">
    <source>
        <dbReference type="Proteomes" id="UP001255856"/>
    </source>
</evidence>
<dbReference type="GO" id="GO:0005886">
    <property type="term" value="C:plasma membrane"/>
    <property type="evidence" value="ECO:0007669"/>
    <property type="project" value="UniProtKB-SubCell"/>
</dbReference>
<keyword evidence="15" id="KW-1185">Reference proteome</keyword>
<comment type="pathway">
    <text evidence="12">Amino-acid biosynthesis; L-methionine biosynthesis via salvage pathway; L-methionine from S-methyl-5-thio-alpha-D-ribose 1-phosphate: step 5/6.</text>
</comment>
<feature type="binding site" evidence="12">
    <location>
        <position position="110"/>
    </location>
    <ligand>
        <name>Fe(2+)</name>
        <dbReference type="ChEBI" id="CHEBI:29033"/>
        <note>for iron-dependent acireductone dioxygenase activity</note>
    </ligand>
</feature>
<dbReference type="GO" id="GO:0010309">
    <property type="term" value="F:acireductone dioxygenase [iron(II)-requiring] activity"/>
    <property type="evidence" value="ECO:0007669"/>
    <property type="project" value="UniProtKB-UniRule"/>
</dbReference>
<evidence type="ECO:0000256" key="11">
    <source>
        <dbReference type="ARBA" id="ARBA00023242"/>
    </source>
</evidence>
<evidence type="ECO:0000256" key="4">
    <source>
        <dbReference type="ARBA" id="ARBA00022596"/>
    </source>
</evidence>
<comment type="subcellular location">
    <subcellularLocation>
        <location evidence="2">Cell membrane</location>
        <topology evidence="2">Peripheral membrane protein</topology>
        <orientation evidence="2">Cytoplasmic side</orientation>
    </subcellularLocation>
    <subcellularLocation>
        <location evidence="12">Cytoplasm</location>
    </subcellularLocation>
    <subcellularLocation>
        <location evidence="12">Nucleus</location>
    </subcellularLocation>
</comment>
<feature type="binding site" evidence="12">
    <location>
        <position position="110"/>
    </location>
    <ligand>
        <name>Ni(2+)</name>
        <dbReference type="ChEBI" id="CHEBI:49786"/>
        <note>for nickel-dependent acireductone dioxygenase activity</note>
    </ligand>
</feature>
<dbReference type="Gene3D" id="2.60.120.10">
    <property type="entry name" value="Jelly Rolls"/>
    <property type="match status" value="1"/>
</dbReference>
<dbReference type="PANTHER" id="PTHR23418:SF0">
    <property type="entry name" value="ACIREDUCTONE DIOXYGENASE"/>
    <property type="match status" value="1"/>
</dbReference>
<dbReference type="EMBL" id="JASFZW010000001">
    <property type="protein sequence ID" value="KAK2080595.1"/>
    <property type="molecule type" value="Genomic_DNA"/>
</dbReference>
<keyword evidence="11 12" id="KW-0539">Nucleus</keyword>
<keyword evidence="9 12" id="KW-0408">Iron</keyword>
<feature type="binding site" evidence="12">
    <location>
        <position position="106"/>
    </location>
    <ligand>
        <name>Fe(2+)</name>
        <dbReference type="ChEBI" id="CHEBI:29033"/>
        <note>for iron-dependent acireductone dioxygenase activity</note>
    </ligand>
</feature>
<dbReference type="FunFam" id="2.60.120.10:FF:000031">
    <property type="entry name" value="1,2-dihydroxy-3-keto-5-methylthiopentene dioxygenase"/>
    <property type="match status" value="1"/>
</dbReference>
<dbReference type="Proteomes" id="UP001255856">
    <property type="component" value="Unassembled WGS sequence"/>
</dbReference>
<dbReference type="AlphaFoldDB" id="A0AAD9MM33"/>
<dbReference type="GO" id="GO:0005737">
    <property type="term" value="C:cytoplasm"/>
    <property type="evidence" value="ECO:0007669"/>
    <property type="project" value="UniProtKB-SubCell"/>
</dbReference>
<dbReference type="InterPro" id="IPR027496">
    <property type="entry name" value="ARD_euk"/>
</dbReference>
<dbReference type="InterPro" id="IPR011051">
    <property type="entry name" value="RmlC_Cupin_sf"/>
</dbReference>
<protein>
    <recommendedName>
        <fullName evidence="12">Acireductone dioxygenase</fullName>
    </recommendedName>
    <alternativeName>
        <fullName evidence="12">Acireductone dioxygenase (Fe(2+)-requiring)</fullName>
        <shortName evidence="12">ARD'</shortName>
        <shortName evidence="12">Fe-ARD</shortName>
        <ecNumber evidence="12">1.13.11.54</ecNumber>
    </alternativeName>
    <alternativeName>
        <fullName evidence="12">Acireductone dioxygenase (Ni(2+)-requiring)</fullName>
        <shortName evidence="12">ARD</shortName>
        <shortName evidence="12">Ni-ARD</shortName>
        <ecNumber evidence="12">1.13.11.53</ecNumber>
    </alternativeName>
</protein>
<keyword evidence="5 12" id="KW-0028">Amino-acid biosynthesis</keyword>
<dbReference type="GO" id="GO:0019509">
    <property type="term" value="P:L-methionine salvage from methylthioadenosine"/>
    <property type="evidence" value="ECO:0007669"/>
    <property type="project" value="UniProtKB-UniRule"/>
</dbReference>
<proteinExistence type="inferred from homology"/>
<accession>A0AAD9MM33</accession>
<evidence type="ECO:0000256" key="9">
    <source>
        <dbReference type="ARBA" id="ARBA00023004"/>
    </source>
</evidence>
<dbReference type="Pfam" id="PF03079">
    <property type="entry name" value="ARD"/>
    <property type="match status" value="1"/>
</dbReference>
<dbReference type="SUPFAM" id="SSF51182">
    <property type="entry name" value="RmlC-like cupins"/>
    <property type="match status" value="1"/>
</dbReference>